<evidence type="ECO:0000313" key="7">
    <source>
        <dbReference type="EMBL" id="MAG18330.1"/>
    </source>
</evidence>
<dbReference type="PANTHER" id="PTHR34478">
    <property type="entry name" value="PROTEIN LEMA"/>
    <property type="match status" value="1"/>
</dbReference>
<sequence>MVLELIGGAIVIAGIIGAIWFVFAYNGFVQLKNRIDNAWSQIDVQLKRRFDLVPNLVETVKGYAKHEKSTFQQVTEARAAITKAKGVKAQAEAENFLSSTLKSLFAVSEAYPDLKANKNFLMLQEELAGIESKIAYTRQFYNDEVLKYNTKRETLPSNIIASLFSFGKRDYFEIEEAAKEPVKVKFD</sequence>
<evidence type="ECO:0000256" key="1">
    <source>
        <dbReference type="ARBA" id="ARBA00004167"/>
    </source>
</evidence>
<proteinExistence type="inferred from homology"/>
<comment type="caution">
    <text evidence="7">The sequence shown here is derived from an EMBL/GenBank/DDBJ whole genome shotgun (WGS) entry which is preliminary data.</text>
</comment>
<evidence type="ECO:0000256" key="3">
    <source>
        <dbReference type="ARBA" id="ARBA00022692"/>
    </source>
</evidence>
<dbReference type="InterPro" id="IPR023353">
    <property type="entry name" value="LemA-like_dom_sf"/>
</dbReference>
<gene>
    <name evidence="7" type="ORF">CL944_02560</name>
</gene>
<evidence type="ECO:0000256" key="6">
    <source>
        <dbReference type="SAM" id="Phobius"/>
    </source>
</evidence>
<keyword evidence="3 6" id="KW-0812">Transmembrane</keyword>
<dbReference type="AlphaFoldDB" id="A0A2D6LQ72"/>
<dbReference type="PANTHER" id="PTHR34478:SF2">
    <property type="entry name" value="MEMBRANE PROTEIN"/>
    <property type="match status" value="1"/>
</dbReference>
<dbReference type="Proteomes" id="UP000226712">
    <property type="component" value="Unassembled WGS sequence"/>
</dbReference>
<accession>A0A2D6LQ72</accession>
<dbReference type="EMBL" id="NZBD01000015">
    <property type="protein sequence ID" value="MAG18330.1"/>
    <property type="molecule type" value="Genomic_DNA"/>
</dbReference>
<keyword evidence="4 6" id="KW-1133">Transmembrane helix</keyword>
<protein>
    <recommendedName>
        <fullName evidence="9">LemA family protein</fullName>
    </recommendedName>
</protein>
<reference evidence="8" key="1">
    <citation type="submission" date="2017-09" db="EMBL/GenBank/DDBJ databases">
        <title>The Reconstruction of 2,631 Draft Metagenome-Assembled Genomes from the Global Oceans.</title>
        <authorList>
            <person name="Tully B.J."/>
            <person name="Graham E.D."/>
            <person name="Heidelberg J.F."/>
        </authorList>
    </citation>
    <scope>NUCLEOTIDE SEQUENCE [LARGE SCALE GENOMIC DNA]</scope>
</reference>
<keyword evidence="5 6" id="KW-0472">Membrane</keyword>
<comment type="subcellular location">
    <subcellularLocation>
        <location evidence="1">Membrane</location>
        <topology evidence="1">Single-pass membrane protein</topology>
    </subcellularLocation>
</comment>
<evidence type="ECO:0000256" key="5">
    <source>
        <dbReference type="ARBA" id="ARBA00023136"/>
    </source>
</evidence>
<name>A0A2D6LQ72_9ARCH</name>
<evidence type="ECO:0000256" key="2">
    <source>
        <dbReference type="ARBA" id="ARBA00008854"/>
    </source>
</evidence>
<dbReference type="GO" id="GO:0016020">
    <property type="term" value="C:membrane"/>
    <property type="evidence" value="ECO:0007669"/>
    <property type="project" value="UniProtKB-SubCell"/>
</dbReference>
<dbReference type="Pfam" id="PF04011">
    <property type="entry name" value="LemA"/>
    <property type="match status" value="1"/>
</dbReference>
<evidence type="ECO:0008006" key="9">
    <source>
        <dbReference type="Google" id="ProtNLM"/>
    </source>
</evidence>
<organism evidence="7 8">
    <name type="scientific">Candidatus Iainarchaeum sp</name>
    <dbReference type="NCBI Taxonomy" id="3101447"/>
    <lineage>
        <taxon>Archaea</taxon>
        <taxon>Candidatus Iainarchaeota</taxon>
        <taxon>Candidatus Iainarchaeia</taxon>
        <taxon>Candidatus Iainarchaeales</taxon>
        <taxon>Candidatus Iainarchaeaceae</taxon>
        <taxon>Candidatus Iainarchaeum</taxon>
    </lineage>
</organism>
<evidence type="ECO:0000256" key="4">
    <source>
        <dbReference type="ARBA" id="ARBA00022989"/>
    </source>
</evidence>
<dbReference type="InterPro" id="IPR007156">
    <property type="entry name" value="MamQ_LemA"/>
</dbReference>
<evidence type="ECO:0000313" key="8">
    <source>
        <dbReference type="Proteomes" id="UP000226712"/>
    </source>
</evidence>
<comment type="similarity">
    <text evidence="2">Belongs to the LemA family.</text>
</comment>
<dbReference type="SUPFAM" id="SSF140478">
    <property type="entry name" value="LemA-like"/>
    <property type="match status" value="1"/>
</dbReference>
<feature type="transmembrane region" description="Helical" evidence="6">
    <location>
        <begin position="6"/>
        <end position="25"/>
    </location>
</feature>
<dbReference type="Gene3D" id="1.20.1440.20">
    <property type="entry name" value="LemA-like domain"/>
    <property type="match status" value="1"/>
</dbReference>